<organism evidence="2 3">
    <name type="scientific">Phyllosticta citriasiana</name>
    <dbReference type="NCBI Taxonomy" id="595635"/>
    <lineage>
        <taxon>Eukaryota</taxon>
        <taxon>Fungi</taxon>
        <taxon>Dikarya</taxon>
        <taxon>Ascomycota</taxon>
        <taxon>Pezizomycotina</taxon>
        <taxon>Dothideomycetes</taxon>
        <taxon>Dothideomycetes incertae sedis</taxon>
        <taxon>Botryosphaeriales</taxon>
        <taxon>Phyllostictaceae</taxon>
        <taxon>Phyllosticta</taxon>
    </lineage>
</organism>
<dbReference type="EMBL" id="JBBPHU010000009">
    <property type="protein sequence ID" value="KAK7513998.1"/>
    <property type="molecule type" value="Genomic_DNA"/>
</dbReference>
<reference evidence="2 3" key="1">
    <citation type="submission" date="2024-04" db="EMBL/GenBank/DDBJ databases">
        <title>Phyllosticta paracitricarpa is synonymous to the EU quarantine fungus P. citricarpa based on phylogenomic analyses.</title>
        <authorList>
            <consortium name="Lawrence Berkeley National Laboratory"/>
            <person name="Van Ingen-Buijs V.A."/>
            <person name="Van Westerhoven A.C."/>
            <person name="Haridas S."/>
            <person name="Skiadas P."/>
            <person name="Martin F."/>
            <person name="Groenewald J.Z."/>
            <person name="Crous P.W."/>
            <person name="Seidl M.F."/>
        </authorList>
    </citation>
    <scope>NUCLEOTIDE SEQUENCE [LARGE SCALE GENOMIC DNA]</scope>
    <source>
        <strain evidence="2 3">CBS 123371</strain>
    </source>
</reference>
<comment type="caution">
    <text evidence="2">The sequence shown here is derived from an EMBL/GenBank/DDBJ whole genome shotgun (WGS) entry which is preliminary data.</text>
</comment>
<evidence type="ECO:0000256" key="1">
    <source>
        <dbReference type="SAM" id="SignalP"/>
    </source>
</evidence>
<dbReference type="Proteomes" id="UP001363622">
    <property type="component" value="Unassembled WGS sequence"/>
</dbReference>
<evidence type="ECO:0000313" key="3">
    <source>
        <dbReference type="Proteomes" id="UP001363622"/>
    </source>
</evidence>
<name>A0ABR1KG32_9PEZI</name>
<accession>A0ABR1KG32</accession>
<gene>
    <name evidence="2" type="ORF">IWZ03DRAFT_247097</name>
</gene>
<evidence type="ECO:0000313" key="2">
    <source>
        <dbReference type="EMBL" id="KAK7513998.1"/>
    </source>
</evidence>
<protein>
    <submittedName>
        <fullName evidence="2">Uncharacterized protein</fullName>
    </submittedName>
</protein>
<keyword evidence="3" id="KW-1185">Reference proteome</keyword>
<feature type="chain" id="PRO_5045437826" evidence="1">
    <location>
        <begin position="38"/>
        <end position="146"/>
    </location>
</feature>
<feature type="signal peptide" evidence="1">
    <location>
        <begin position="1"/>
        <end position="37"/>
    </location>
</feature>
<sequence>MGGFSMRWRRRCSSSIEWRSFVTSFLAPYFLVALCPGDTCHTNTHPPPPPPPTHTCFSILSPFPFPFPSLSPHHHHHHHQIGIPARASRQAGGQANRWHIAHTRYRTRGRGTSFSYYIRFLGFLWAGDGGAFAIEEGTRFKVHRDE</sequence>
<proteinExistence type="predicted"/>
<keyword evidence="1" id="KW-0732">Signal</keyword>